<gene>
    <name evidence="3" type="ORF">BSL78_03448</name>
</gene>
<dbReference type="PANTHER" id="PTHR46312">
    <property type="entry name" value="NACHT DOMAIN-CONTAINING PROTEIN"/>
    <property type="match status" value="1"/>
</dbReference>
<dbReference type="InterPro" id="IPR027417">
    <property type="entry name" value="P-loop_NTPase"/>
</dbReference>
<feature type="region of interest" description="Disordered" evidence="1">
    <location>
        <begin position="1"/>
        <end position="88"/>
    </location>
</feature>
<dbReference type="OrthoDB" id="120976at2759"/>
<feature type="compositionally biased region" description="Low complexity" evidence="1">
    <location>
        <begin position="13"/>
        <end position="28"/>
    </location>
</feature>
<dbReference type="InterPro" id="IPR007111">
    <property type="entry name" value="NACHT_NTPase"/>
</dbReference>
<reference evidence="3 4" key="1">
    <citation type="journal article" date="2017" name="PLoS Biol.">
        <title>The sea cucumber genome provides insights into morphological evolution and visceral regeneration.</title>
        <authorList>
            <person name="Zhang X."/>
            <person name="Sun L."/>
            <person name="Yuan J."/>
            <person name="Sun Y."/>
            <person name="Gao Y."/>
            <person name="Zhang L."/>
            <person name="Li S."/>
            <person name="Dai H."/>
            <person name="Hamel J.F."/>
            <person name="Liu C."/>
            <person name="Yu Y."/>
            <person name="Liu S."/>
            <person name="Lin W."/>
            <person name="Guo K."/>
            <person name="Jin S."/>
            <person name="Xu P."/>
            <person name="Storey K.B."/>
            <person name="Huan P."/>
            <person name="Zhang T."/>
            <person name="Zhou Y."/>
            <person name="Zhang J."/>
            <person name="Lin C."/>
            <person name="Li X."/>
            <person name="Xing L."/>
            <person name="Huo D."/>
            <person name="Sun M."/>
            <person name="Wang L."/>
            <person name="Mercier A."/>
            <person name="Li F."/>
            <person name="Yang H."/>
            <person name="Xiang J."/>
        </authorList>
    </citation>
    <scope>NUCLEOTIDE SEQUENCE [LARGE SCALE GENOMIC DNA]</scope>
    <source>
        <strain evidence="3">Shaxun</strain>
        <tissue evidence="3">Muscle</tissue>
    </source>
</reference>
<proteinExistence type="predicted"/>
<dbReference type="AlphaFoldDB" id="A0A2G8LHF4"/>
<name>A0A2G8LHF4_STIJA</name>
<dbReference type="EMBL" id="MRZV01000077">
    <property type="protein sequence ID" value="PIK59652.1"/>
    <property type="molecule type" value="Genomic_DNA"/>
</dbReference>
<accession>A0A2G8LHF4</accession>
<dbReference type="SUPFAM" id="SSF52540">
    <property type="entry name" value="P-loop containing nucleoside triphosphate hydrolases"/>
    <property type="match status" value="1"/>
</dbReference>
<dbReference type="Proteomes" id="UP000230750">
    <property type="component" value="Unassembled WGS sequence"/>
</dbReference>
<protein>
    <submittedName>
        <fullName evidence="3">Putative NLR family CARD domain-containing protein 4</fullName>
    </submittedName>
</protein>
<dbReference type="Pfam" id="PF05729">
    <property type="entry name" value="NACHT"/>
    <property type="match status" value="1"/>
</dbReference>
<organism evidence="3 4">
    <name type="scientific">Stichopus japonicus</name>
    <name type="common">Sea cucumber</name>
    <dbReference type="NCBI Taxonomy" id="307972"/>
    <lineage>
        <taxon>Eukaryota</taxon>
        <taxon>Metazoa</taxon>
        <taxon>Echinodermata</taxon>
        <taxon>Eleutherozoa</taxon>
        <taxon>Echinozoa</taxon>
        <taxon>Holothuroidea</taxon>
        <taxon>Aspidochirotacea</taxon>
        <taxon>Aspidochirotida</taxon>
        <taxon>Stichopodidae</taxon>
        <taxon>Apostichopus</taxon>
    </lineage>
</organism>
<keyword evidence="4" id="KW-1185">Reference proteome</keyword>
<evidence type="ECO:0000259" key="2">
    <source>
        <dbReference type="Pfam" id="PF05729"/>
    </source>
</evidence>
<comment type="caution">
    <text evidence="3">The sequence shown here is derived from an EMBL/GenBank/DDBJ whole genome shotgun (WGS) entry which is preliminary data.</text>
</comment>
<evidence type="ECO:0000313" key="3">
    <source>
        <dbReference type="EMBL" id="PIK59652.1"/>
    </source>
</evidence>
<evidence type="ECO:0000313" key="4">
    <source>
        <dbReference type="Proteomes" id="UP000230750"/>
    </source>
</evidence>
<dbReference type="Gene3D" id="3.40.50.300">
    <property type="entry name" value="P-loop containing nucleotide triphosphate hydrolases"/>
    <property type="match status" value="1"/>
</dbReference>
<feature type="domain" description="NACHT" evidence="2">
    <location>
        <begin position="121"/>
        <end position="268"/>
    </location>
</feature>
<sequence>MGNKTSRKKGGKTKSQSTKKPTLTSQTSHQDSVTSAAQPAKTEEEFQASRRTPSLSASNEDPSEEESVIVEDTAEPQTLEESGVNASIEGAESYDKAIQWERLQSYKNIFTDPRMRSNRRIIEGEPGYGKSTLTLQLAYDWCNGVPDSPLYDVEILILLKLRQMGNVTSIYKAIKLYLIPDERRIKTRDIREIIESCRSVAFQLDGYDEYPEKDKENDVGRIMMLQMFPESDVTLTTRYLPKEYDKSNTNRIKLTGFDDAARNEYIRKAVCGNNEQAVAKVKKGLKENVILDDLCQVPLFFSMFSHMTHEREDFQKFKSVTDFFRYMMRCFHHHTRNKAEEYNVERYATMFEANHEELSKVAFEGLSKENQQIVWEKVSLIKRLDGPDTPGKNIKTKTEVSFYHKIFCEWFASFHVTGIAAGVKDPAELEPSLGKMDPFDLQYVFRFACGLNSGAGSSIIEYLKSKKGGDKFAILCILEQSGKFDGITETVKELCSKRLTIGRDDTKLLQRSTIQLLQIASSHDVSIKHIRYVVATSLFVHVFIHSIRTMYCD</sequence>
<dbReference type="STRING" id="307972.A0A2G8LHF4"/>
<feature type="compositionally biased region" description="Polar residues" evidence="1">
    <location>
        <begin position="49"/>
        <end position="60"/>
    </location>
</feature>
<feature type="compositionally biased region" description="Basic residues" evidence="1">
    <location>
        <begin position="1"/>
        <end position="12"/>
    </location>
</feature>
<dbReference type="PANTHER" id="PTHR46312:SF2">
    <property type="entry name" value="NUCLEOTIDE-BINDING OLIGOMERIZATION DOMAIN-CONTAINING PROTEIN 2-LIKE"/>
    <property type="match status" value="1"/>
</dbReference>
<feature type="compositionally biased region" description="Acidic residues" evidence="1">
    <location>
        <begin position="61"/>
        <end position="74"/>
    </location>
</feature>
<evidence type="ECO:0000256" key="1">
    <source>
        <dbReference type="SAM" id="MobiDB-lite"/>
    </source>
</evidence>